<name>A0ABV7Y2Y2_9FLAO</name>
<sequence length="337" mass="38942">MKKYLIFLLFSFSILQSQGIEDKQIFKKCKKEYSKKVCLSDEDQDGILFYLDKCPKQSGSIDNEGCAWPDTDNDGAIDKDDACPDVKGDPENQGCPWPDTDGDGILDKDDQCPTIPGIADLGGCLDNNCDEYLKKQKKTLEEFKVKNNAEKEKFALLRNVIFNNITPKFLSGNNIIVSIHVNTFINDNIKDCASRSSLWHDKQLFLDQLFWSEETFKYAGKKLKKNIFPTAEFGKYPIADILLKAYNDDGYYNFMKNFSRAPGIHDSSVDSKIYYYPSSPQKPEFRPDNTRMRILFDKYETQNQATVEMVKNNEYQSFTYEYNNDKWILISKDSHNR</sequence>
<gene>
    <name evidence="2" type="ORF">ACFONJ_20710</name>
</gene>
<dbReference type="Pfam" id="PF02412">
    <property type="entry name" value="TSP_3"/>
    <property type="match status" value="1"/>
</dbReference>
<organism evidence="2 3">
    <name type="scientific">Chryseobacterium tructae</name>
    <dbReference type="NCBI Taxonomy" id="1037380"/>
    <lineage>
        <taxon>Bacteria</taxon>
        <taxon>Pseudomonadati</taxon>
        <taxon>Bacteroidota</taxon>
        <taxon>Flavobacteriia</taxon>
        <taxon>Flavobacteriales</taxon>
        <taxon>Weeksellaceae</taxon>
        <taxon>Chryseobacterium group</taxon>
        <taxon>Chryseobacterium</taxon>
    </lineage>
</organism>
<comment type="caution">
    <text evidence="2">The sequence shown here is derived from an EMBL/GenBank/DDBJ whole genome shotgun (WGS) entry which is preliminary data.</text>
</comment>
<dbReference type="InterPro" id="IPR028974">
    <property type="entry name" value="TSP_type-3_rpt"/>
</dbReference>
<keyword evidence="3" id="KW-1185">Reference proteome</keyword>
<keyword evidence="1" id="KW-0732">Signal</keyword>
<dbReference type="RefSeq" id="WP_378170875.1">
    <property type="nucleotide sequence ID" value="NZ_JAUFQR010000001.1"/>
</dbReference>
<dbReference type="EMBL" id="JBHRYO010000002">
    <property type="protein sequence ID" value="MFC3758409.1"/>
    <property type="molecule type" value="Genomic_DNA"/>
</dbReference>
<accession>A0ABV7Y2Y2</accession>
<evidence type="ECO:0000313" key="3">
    <source>
        <dbReference type="Proteomes" id="UP001595735"/>
    </source>
</evidence>
<protein>
    <submittedName>
        <fullName evidence="2">Thrombospondin type 3 repeat-containing protein</fullName>
    </submittedName>
</protein>
<proteinExistence type="predicted"/>
<evidence type="ECO:0000313" key="2">
    <source>
        <dbReference type="EMBL" id="MFC3758409.1"/>
    </source>
</evidence>
<dbReference type="SUPFAM" id="SSF103647">
    <property type="entry name" value="TSP type-3 repeat"/>
    <property type="match status" value="1"/>
</dbReference>
<dbReference type="InterPro" id="IPR003367">
    <property type="entry name" value="Thrombospondin_3-like_rpt"/>
</dbReference>
<reference evidence="3" key="1">
    <citation type="journal article" date="2019" name="Int. J. Syst. Evol. Microbiol.">
        <title>The Global Catalogue of Microorganisms (GCM) 10K type strain sequencing project: providing services to taxonomists for standard genome sequencing and annotation.</title>
        <authorList>
            <consortium name="The Broad Institute Genomics Platform"/>
            <consortium name="The Broad Institute Genome Sequencing Center for Infectious Disease"/>
            <person name="Wu L."/>
            <person name="Ma J."/>
        </authorList>
    </citation>
    <scope>NUCLEOTIDE SEQUENCE [LARGE SCALE GENOMIC DNA]</scope>
    <source>
        <strain evidence="3">CECT 7798</strain>
    </source>
</reference>
<dbReference type="Proteomes" id="UP001595735">
    <property type="component" value="Unassembled WGS sequence"/>
</dbReference>
<evidence type="ECO:0000256" key="1">
    <source>
        <dbReference type="ARBA" id="ARBA00022729"/>
    </source>
</evidence>
<dbReference type="Gene3D" id="4.10.1080.10">
    <property type="entry name" value="TSP type-3 repeat"/>
    <property type="match status" value="1"/>
</dbReference>